<gene>
    <name evidence="2" type="ORF">ISF26_18495</name>
</gene>
<dbReference type="SUPFAM" id="SSF55154">
    <property type="entry name" value="CYTH-like phosphatases"/>
    <property type="match status" value="1"/>
</dbReference>
<feature type="domain" description="CYTH" evidence="1">
    <location>
        <begin position="1"/>
        <end position="175"/>
    </location>
</feature>
<proteinExistence type="predicted"/>
<reference evidence="2 3" key="1">
    <citation type="journal article" date="2021" name="Genome Biol. Evol.">
        <title>Complete Genome Sequencing of a Novel Gloeobacter Species from a Waterfall Cave in Mexico.</title>
        <authorList>
            <person name="Saw J.H."/>
            <person name="Cardona T."/>
            <person name="Montejano G."/>
        </authorList>
    </citation>
    <scope>NUCLEOTIDE SEQUENCE [LARGE SCALE GENOMIC DNA]</scope>
    <source>
        <strain evidence="2">MG652769</strain>
    </source>
</reference>
<evidence type="ECO:0000313" key="2">
    <source>
        <dbReference type="EMBL" id="UFP93750.1"/>
    </source>
</evidence>
<dbReference type="RefSeq" id="WP_230840803.1">
    <property type="nucleotide sequence ID" value="NZ_CP063845.1"/>
</dbReference>
<dbReference type="InterPro" id="IPR033469">
    <property type="entry name" value="CYTH-like_dom_sf"/>
</dbReference>
<organism evidence="2 3">
    <name type="scientific">Gloeobacter morelensis MG652769</name>
    <dbReference type="NCBI Taxonomy" id="2781736"/>
    <lineage>
        <taxon>Bacteria</taxon>
        <taxon>Bacillati</taxon>
        <taxon>Cyanobacteriota</taxon>
        <taxon>Cyanophyceae</taxon>
        <taxon>Gloeobacterales</taxon>
        <taxon>Gloeobacteraceae</taxon>
        <taxon>Gloeobacter</taxon>
        <taxon>Gloeobacter morelensis</taxon>
    </lineage>
</organism>
<keyword evidence="3" id="KW-1185">Reference proteome</keyword>
<dbReference type="EMBL" id="CP063845">
    <property type="protein sequence ID" value="UFP93750.1"/>
    <property type="molecule type" value="Genomic_DNA"/>
</dbReference>
<protein>
    <submittedName>
        <fullName evidence="2">CYTH domain-containing protein</fullName>
    </submittedName>
</protein>
<dbReference type="SMART" id="SM01118">
    <property type="entry name" value="CYTH"/>
    <property type="match status" value="1"/>
</dbReference>
<name>A0ABY3PJA6_9CYAN</name>
<sequence>MFEVEKKYRLPRAQRDALQQKLTECYGPPRVLREEDVHGFTSPEKHYLRLRASGDSLKLIAKGPTQLSADGIRSRREIEVPLSPEVSDSARALVQLIATDALPAMRRTRSVWKLGERAEVVLDDLDALPEEPFAELEILASDQEAALSQLRTWEEQLGLDPAWQEVKSYAQILCELSSPPAETD</sequence>
<dbReference type="Pfam" id="PF01928">
    <property type="entry name" value="CYTH"/>
    <property type="match status" value="1"/>
</dbReference>
<dbReference type="Proteomes" id="UP001054846">
    <property type="component" value="Chromosome"/>
</dbReference>
<evidence type="ECO:0000259" key="1">
    <source>
        <dbReference type="PROSITE" id="PS51707"/>
    </source>
</evidence>
<accession>A0ABY3PJA6</accession>
<dbReference type="PROSITE" id="PS51707">
    <property type="entry name" value="CYTH"/>
    <property type="match status" value="1"/>
</dbReference>
<dbReference type="InterPro" id="IPR023577">
    <property type="entry name" value="CYTH_domain"/>
</dbReference>
<evidence type="ECO:0000313" key="3">
    <source>
        <dbReference type="Proteomes" id="UP001054846"/>
    </source>
</evidence>
<dbReference type="Gene3D" id="2.40.320.10">
    <property type="entry name" value="Hypothetical Protein Pfu-838710-001"/>
    <property type="match status" value="1"/>
</dbReference>